<protein>
    <submittedName>
        <fullName evidence="2">XRE family transcriptional regulator</fullName>
    </submittedName>
</protein>
<dbReference type="InterPro" id="IPR010982">
    <property type="entry name" value="Lambda_DNA-bd_dom_sf"/>
</dbReference>
<keyword evidence="3" id="KW-1185">Reference proteome</keyword>
<sequence>MGNERLRDALSAAGVPADTLAAELEVDPKTVERWITRGRVPYRKYRGRIAARLHTTETYLWPDALSAEDATTVSQSELVTFFPHRNAIPTQLWDRVLGDAKERMDILVHAGLFLVERPDFVRSLVERSQNGCNIRLIFGDPASPEVALRSEEERLGRHTLAARIRNALAFYRPLFQVDGPEIRFHRTTLYNSIFRLDNEMIINTHVYGVQGAHAPAMHLRRLSSGSLFDTYARSFEEVWKTAKPATLEEADLDAN</sequence>
<dbReference type="Proteomes" id="UP000319769">
    <property type="component" value="Unassembled WGS sequence"/>
</dbReference>
<proteinExistence type="predicted"/>
<dbReference type="RefSeq" id="WP_144750341.1">
    <property type="nucleotide sequence ID" value="NZ_VMNW02000019.1"/>
</dbReference>
<dbReference type="Pfam" id="PF19319">
    <property type="entry name" value="DUF5919"/>
    <property type="match status" value="1"/>
</dbReference>
<organism evidence="2 3">
    <name type="scientific">Amycolatopsis acidicola</name>
    <dbReference type="NCBI Taxonomy" id="2596893"/>
    <lineage>
        <taxon>Bacteria</taxon>
        <taxon>Bacillati</taxon>
        <taxon>Actinomycetota</taxon>
        <taxon>Actinomycetes</taxon>
        <taxon>Pseudonocardiales</taxon>
        <taxon>Pseudonocardiaceae</taxon>
        <taxon>Amycolatopsis</taxon>
    </lineage>
</organism>
<dbReference type="EMBL" id="VMNW02000019">
    <property type="protein sequence ID" value="KAA9160932.1"/>
    <property type="molecule type" value="Genomic_DNA"/>
</dbReference>
<evidence type="ECO:0000313" key="2">
    <source>
        <dbReference type="EMBL" id="KAA9160932.1"/>
    </source>
</evidence>
<name>A0A5N0V8S7_9PSEU</name>
<dbReference type="Gene3D" id="1.10.260.40">
    <property type="entry name" value="lambda repressor-like DNA-binding domains"/>
    <property type="match status" value="1"/>
</dbReference>
<dbReference type="GO" id="GO:0003677">
    <property type="term" value="F:DNA binding"/>
    <property type="evidence" value="ECO:0007669"/>
    <property type="project" value="InterPro"/>
</dbReference>
<reference evidence="2" key="1">
    <citation type="submission" date="2019-09" db="EMBL/GenBank/DDBJ databases">
        <authorList>
            <person name="Teo W.F.A."/>
            <person name="Duangmal K."/>
        </authorList>
    </citation>
    <scope>NUCLEOTIDE SEQUENCE [LARGE SCALE GENOMIC DNA]</scope>
    <source>
        <strain evidence="2">K81G1</strain>
    </source>
</reference>
<feature type="domain" description="DUF5919" evidence="1">
    <location>
        <begin position="122"/>
        <end position="245"/>
    </location>
</feature>
<evidence type="ECO:0000313" key="3">
    <source>
        <dbReference type="Proteomes" id="UP000319769"/>
    </source>
</evidence>
<accession>A0A5N0V8S7</accession>
<dbReference type="InterPro" id="IPR045697">
    <property type="entry name" value="DUF5919"/>
</dbReference>
<dbReference type="OrthoDB" id="8438314at2"/>
<dbReference type="AlphaFoldDB" id="A0A5N0V8S7"/>
<comment type="caution">
    <text evidence="2">The sequence shown here is derived from an EMBL/GenBank/DDBJ whole genome shotgun (WGS) entry which is preliminary data.</text>
</comment>
<gene>
    <name evidence="2" type="ORF">FPZ12_015785</name>
</gene>
<evidence type="ECO:0000259" key="1">
    <source>
        <dbReference type="Pfam" id="PF19319"/>
    </source>
</evidence>